<evidence type="ECO:0000256" key="9">
    <source>
        <dbReference type="PIRSR" id="PIRSR628651-51"/>
    </source>
</evidence>
<feature type="binding site" evidence="9">
    <location>
        <position position="312"/>
    </location>
    <ligand>
        <name>Zn(2+)</name>
        <dbReference type="ChEBI" id="CHEBI:29105"/>
        <label>1</label>
    </ligand>
</feature>
<dbReference type="SMART" id="SM01408">
    <property type="entry name" value="ING"/>
    <property type="match status" value="1"/>
</dbReference>
<dbReference type="InterPro" id="IPR019787">
    <property type="entry name" value="Znf_PHD-finger"/>
</dbReference>
<organism evidence="15 16">
    <name type="scientific">Rhizoctonia solani</name>
    <dbReference type="NCBI Taxonomy" id="456999"/>
    <lineage>
        <taxon>Eukaryota</taxon>
        <taxon>Fungi</taxon>
        <taxon>Dikarya</taxon>
        <taxon>Basidiomycota</taxon>
        <taxon>Agaricomycotina</taxon>
        <taxon>Agaricomycetes</taxon>
        <taxon>Cantharellales</taxon>
        <taxon>Ceratobasidiaceae</taxon>
        <taxon>Rhizoctonia</taxon>
    </lineage>
</organism>
<feature type="domain" description="PHD-type" evidence="14">
    <location>
        <begin position="309"/>
        <end position="360"/>
    </location>
</feature>
<keyword evidence="7 11" id="KW-0539">Nucleus</keyword>
<feature type="compositionally biased region" description="Pro residues" evidence="13">
    <location>
        <begin position="166"/>
        <end position="177"/>
    </location>
</feature>
<feature type="binding site" evidence="9">
    <location>
        <position position="336"/>
    </location>
    <ligand>
        <name>Zn(2+)</name>
        <dbReference type="ChEBI" id="CHEBI:29105"/>
        <label>1</label>
    </ligand>
</feature>
<dbReference type="Gene3D" id="3.30.40.10">
    <property type="entry name" value="Zinc/RING finger domain, C3HC4 (zinc finger)"/>
    <property type="match status" value="1"/>
</dbReference>
<dbReference type="Pfam" id="PF12998">
    <property type="entry name" value="ING"/>
    <property type="match status" value="1"/>
</dbReference>
<feature type="binding site" evidence="9">
    <location>
        <position position="330"/>
    </location>
    <ligand>
        <name>Zn(2+)</name>
        <dbReference type="ChEBI" id="CHEBI:29105"/>
        <label>2</label>
    </ligand>
</feature>
<feature type="binding site" evidence="9">
    <location>
        <position position="357"/>
    </location>
    <ligand>
        <name>Zn(2+)</name>
        <dbReference type="ChEBI" id="CHEBI:29105"/>
        <label>2</label>
    </ligand>
</feature>
<dbReference type="Proteomes" id="UP000663827">
    <property type="component" value="Unassembled WGS sequence"/>
</dbReference>
<dbReference type="PROSITE" id="PS01359">
    <property type="entry name" value="ZF_PHD_1"/>
    <property type="match status" value="1"/>
</dbReference>
<evidence type="ECO:0000256" key="8">
    <source>
        <dbReference type="PIRSR" id="PIRSR628651-50"/>
    </source>
</evidence>
<dbReference type="SUPFAM" id="SSF57903">
    <property type="entry name" value="FYVE/PHD zinc finger"/>
    <property type="match status" value="1"/>
</dbReference>
<dbReference type="GO" id="GO:0000785">
    <property type="term" value="C:chromatin"/>
    <property type="evidence" value="ECO:0007669"/>
    <property type="project" value="UniProtKB-ARBA"/>
</dbReference>
<dbReference type="PROSITE" id="PS50016">
    <property type="entry name" value="ZF_PHD_2"/>
    <property type="match status" value="1"/>
</dbReference>
<reference evidence="15" key="1">
    <citation type="submission" date="2021-01" db="EMBL/GenBank/DDBJ databases">
        <authorList>
            <person name="Kaushik A."/>
        </authorList>
    </citation>
    <scope>NUCLEOTIDE SEQUENCE</scope>
    <source>
        <strain evidence="15">AG5</strain>
    </source>
</reference>
<feature type="region of interest" description="Disordered" evidence="13">
    <location>
        <begin position="368"/>
        <end position="388"/>
    </location>
</feature>
<comment type="subcellular location">
    <subcellularLocation>
        <location evidence="1 11">Nucleus</location>
    </subcellularLocation>
</comment>
<dbReference type="GO" id="GO:0005634">
    <property type="term" value="C:nucleus"/>
    <property type="evidence" value="ECO:0007669"/>
    <property type="project" value="UniProtKB-SubCell"/>
</dbReference>
<dbReference type="PANTHER" id="PTHR10333">
    <property type="entry name" value="INHIBITOR OF GROWTH PROTEIN"/>
    <property type="match status" value="1"/>
</dbReference>
<dbReference type="Pfam" id="PF00628">
    <property type="entry name" value="PHD"/>
    <property type="match status" value="1"/>
</dbReference>
<evidence type="ECO:0000256" key="2">
    <source>
        <dbReference type="ARBA" id="ARBA00010210"/>
    </source>
</evidence>
<dbReference type="GO" id="GO:0008270">
    <property type="term" value="F:zinc ion binding"/>
    <property type="evidence" value="ECO:0007669"/>
    <property type="project" value="UniProtKB-KW"/>
</dbReference>
<evidence type="ECO:0000313" key="15">
    <source>
        <dbReference type="EMBL" id="CAE7224736.1"/>
    </source>
</evidence>
<feature type="compositionally biased region" description="Polar residues" evidence="13">
    <location>
        <begin position="247"/>
        <end position="259"/>
    </location>
</feature>
<evidence type="ECO:0000256" key="3">
    <source>
        <dbReference type="ARBA" id="ARBA00022723"/>
    </source>
</evidence>
<dbReference type="InterPro" id="IPR011011">
    <property type="entry name" value="Znf_FYVE_PHD"/>
</dbReference>
<dbReference type="AlphaFoldDB" id="A0A8H3E890"/>
<keyword evidence="4 10" id="KW-0863">Zinc-finger</keyword>
<comment type="caution">
    <text evidence="15">The sequence shown here is derived from an EMBL/GenBank/DDBJ whole genome shotgun (WGS) entry which is preliminary data.</text>
</comment>
<evidence type="ECO:0000313" key="16">
    <source>
        <dbReference type="Proteomes" id="UP000663827"/>
    </source>
</evidence>
<evidence type="ECO:0000256" key="6">
    <source>
        <dbReference type="ARBA" id="ARBA00022853"/>
    </source>
</evidence>
<evidence type="ECO:0000256" key="13">
    <source>
        <dbReference type="SAM" id="MobiDB-lite"/>
    </source>
</evidence>
<gene>
    <name evidence="15" type="ORF">RDB_LOCUS172915</name>
</gene>
<dbReference type="GO" id="GO:0006325">
    <property type="term" value="P:chromatin organization"/>
    <property type="evidence" value="ECO:0007669"/>
    <property type="project" value="UniProtKB-KW"/>
</dbReference>
<proteinExistence type="inferred from homology"/>
<protein>
    <recommendedName>
        <fullName evidence="11">Chromatin modification-related protein</fullName>
    </recommendedName>
</protein>
<dbReference type="EMBL" id="CAJNJQ010006249">
    <property type="protein sequence ID" value="CAE7224736.1"/>
    <property type="molecule type" value="Genomic_DNA"/>
</dbReference>
<feature type="region of interest" description="Disordered" evidence="13">
    <location>
        <begin position="164"/>
        <end position="183"/>
    </location>
</feature>
<evidence type="ECO:0000256" key="7">
    <source>
        <dbReference type="ARBA" id="ARBA00023242"/>
    </source>
</evidence>
<comment type="domain">
    <text evidence="11">The PHD-type zinc finger mediates the binding to H3K4me3.</text>
</comment>
<evidence type="ECO:0000256" key="5">
    <source>
        <dbReference type="ARBA" id="ARBA00022833"/>
    </source>
</evidence>
<keyword evidence="12" id="KW-0175">Coiled coil</keyword>
<evidence type="ECO:0000256" key="12">
    <source>
        <dbReference type="SAM" id="Coils"/>
    </source>
</evidence>
<dbReference type="CDD" id="cd16858">
    <property type="entry name" value="ING_ING3_Yng2p"/>
    <property type="match status" value="1"/>
</dbReference>
<evidence type="ECO:0000256" key="4">
    <source>
        <dbReference type="ARBA" id="ARBA00022771"/>
    </source>
</evidence>
<feature type="site" description="Histone H3K4me3 binding" evidence="8">
    <location>
        <position position="311"/>
    </location>
</feature>
<evidence type="ECO:0000256" key="11">
    <source>
        <dbReference type="RuleBase" id="RU361213"/>
    </source>
</evidence>
<feature type="coiled-coil region" evidence="12">
    <location>
        <begin position="111"/>
        <end position="145"/>
    </location>
</feature>
<dbReference type="GO" id="GO:0006355">
    <property type="term" value="P:regulation of DNA-templated transcription"/>
    <property type="evidence" value="ECO:0007669"/>
    <property type="project" value="TreeGrafter"/>
</dbReference>
<name>A0A8H3E890_9AGAM</name>
<feature type="site" description="Histone H3K4me3 binding" evidence="8">
    <location>
        <position position="334"/>
    </location>
</feature>
<dbReference type="Gene3D" id="6.10.140.1740">
    <property type="match status" value="1"/>
</dbReference>
<feature type="region of interest" description="Disordered" evidence="13">
    <location>
        <begin position="203"/>
        <end position="307"/>
    </location>
</feature>
<comment type="function">
    <text evidence="11">Component of an histone acetyltransferase complex.</text>
</comment>
<dbReference type="InterPro" id="IPR024610">
    <property type="entry name" value="ING_N_histone-binding"/>
</dbReference>
<feature type="compositionally biased region" description="Acidic residues" evidence="13">
    <location>
        <begin position="285"/>
        <end position="300"/>
    </location>
</feature>
<dbReference type="InterPro" id="IPR001965">
    <property type="entry name" value="Znf_PHD"/>
</dbReference>
<feature type="binding site" evidence="9">
    <location>
        <position position="339"/>
    </location>
    <ligand>
        <name>Zn(2+)</name>
        <dbReference type="ChEBI" id="CHEBI:29105"/>
        <label>1</label>
    </ligand>
</feature>
<feature type="site" description="Histone H3K4me3 binding" evidence="8">
    <location>
        <position position="322"/>
    </location>
</feature>
<keyword evidence="5 9" id="KW-0862">Zinc</keyword>
<dbReference type="CDD" id="cd15505">
    <property type="entry name" value="PHD_ING"/>
    <property type="match status" value="1"/>
</dbReference>
<evidence type="ECO:0000256" key="1">
    <source>
        <dbReference type="ARBA" id="ARBA00004123"/>
    </source>
</evidence>
<feature type="binding site" evidence="9">
    <location>
        <position position="325"/>
    </location>
    <ligand>
        <name>Zn(2+)</name>
        <dbReference type="ChEBI" id="CHEBI:29105"/>
        <label>2</label>
    </ligand>
</feature>
<sequence length="388" mass="41796">MCAEPLAISVSWHMAHNRLALLSGKLQHATTIMEEAANIASECIYSLDNLPSEVAFLLNEIKVKDQKCQEIQERNKARMAKAFAHRTGSLSAANPANANPGPKDPFMAGSQAQLQQKIRVDQERVEKLSAQKVALAQRLQQLVMKASGRVEADLTRVRIASGELPAPQPLIPDPPSELPAFTVPPTLQIPAASPATIASALPVAAAKPSEPRGAPVPPPTMDAVSGSSSNPQLQQNKRRRTTTNTNVGGTSTPIASSPSAMVLPGVIPATRRMRPQSTRHRPDAESDEDVLDDQGDEAESGEPGATDDTLYCFCNEKSYGEMIGCDNGSCAIQWFHMDCVGLKPPVPPDMKWYCSRCKENREDSDVQVAGISPQVVSSKPVRKKGRRA</sequence>
<dbReference type="PANTHER" id="PTHR10333:SF42">
    <property type="entry name" value="INHIBITOR OF GROWTH PROTEIN 5"/>
    <property type="match status" value="1"/>
</dbReference>
<comment type="subunit">
    <text evidence="11">Component of an histone acetyltransferase complex. Interacts with H3K4me3 and to a lesser extent with H3K4me2.</text>
</comment>
<keyword evidence="3 9" id="KW-0479">Metal-binding</keyword>
<dbReference type="SMART" id="SM00249">
    <property type="entry name" value="PHD"/>
    <property type="match status" value="1"/>
</dbReference>
<keyword evidence="6 11" id="KW-0156">Chromatin regulator</keyword>
<feature type="binding site" evidence="9">
    <location>
        <position position="314"/>
    </location>
    <ligand>
        <name>Zn(2+)</name>
        <dbReference type="ChEBI" id="CHEBI:29105"/>
        <label>1</label>
    </ligand>
</feature>
<dbReference type="InterPro" id="IPR019786">
    <property type="entry name" value="Zinc_finger_PHD-type_CS"/>
</dbReference>
<evidence type="ECO:0000256" key="10">
    <source>
        <dbReference type="PROSITE-ProRule" id="PRU00146"/>
    </source>
</evidence>
<dbReference type="InterPro" id="IPR028651">
    <property type="entry name" value="ING_fam"/>
</dbReference>
<evidence type="ECO:0000259" key="14">
    <source>
        <dbReference type="PROSITE" id="PS50016"/>
    </source>
</evidence>
<feature type="compositionally biased region" description="Polar residues" evidence="13">
    <location>
        <begin position="225"/>
        <end position="235"/>
    </location>
</feature>
<dbReference type="InterPro" id="IPR013083">
    <property type="entry name" value="Znf_RING/FYVE/PHD"/>
</dbReference>
<comment type="similarity">
    <text evidence="2 11">Belongs to the ING family.</text>
</comment>
<feature type="site" description="Histone H3K4me3 binding" evidence="8">
    <location>
        <position position="326"/>
    </location>
</feature>
<accession>A0A8H3E890</accession>
<feature type="binding site" evidence="9">
    <location>
        <position position="354"/>
    </location>
    <ligand>
        <name>Zn(2+)</name>
        <dbReference type="ChEBI" id="CHEBI:29105"/>
        <label>2</label>
    </ligand>
</feature>